<reference evidence="1 2" key="1">
    <citation type="submission" date="2023-09" db="EMBL/GenBank/DDBJ databases">
        <title>Novel taxa isolated from Blanes Bay.</title>
        <authorList>
            <person name="Rey-Velasco X."/>
            <person name="Lucena T."/>
        </authorList>
    </citation>
    <scope>NUCLEOTIDE SEQUENCE [LARGE SCALE GENOMIC DNA]</scope>
    <source>
        <strain evidence="1 2">S334</strain>
    </source>
</reference>
<organism evidence="1 2">
    <name type="scientific">Pricia mediterranea</name>
    <dbReference type="NCBI Taxonomy" id="3076079"/>
    <lineage>
        <taxon>Bacteria</taxon>
        <taxon>Pseudomonadati</taxon>
        <taxon>Bacteroidota</taxon>
        <taxon>Flavobacteriia</taxon>
        <taxon>Flavobacteriales</taxon>
        <taxon>Flavobacteriaceae</taxon>
        <taxon>Pricia</taxon>
    </lineage>
</organism>
<evidence type="ECO:0000313" key="2">
    <source>
        <dbReference type="Proteomes" id="UP001250656"/>
    </source>
</evidence>
<keyword evidence="2" id="KW-1185">Reference proteome</keyword>
<dbReference type="RefSeq" id="WP_314016275.1">
    <property type="nucleotide sequence ID" value="NZ_JAVTTP010000001.1"/>
</dbReference>
<evidence type="ECO:0000313" key="1">
    <source>
        <dbReference type="EMBL" id="MDT7830020.1"/>
    </source>
</evidence>
<accession>A0ABU3L8F0</accession>
<dbReference type="EMBL" id="JAVTTP010000001">
    <property type="protein sequence ID" value="MDT7830020.1"/>
    <property type="molecule type" value="Genomic_DNA"/>
</dbReference>
<proteinExistence type="predicted"/>
<gene>
    <name evidence="1" type="ORF">RQM65_15235</name>
</gene>
<name>A0ABU3L8F0_9FLAO</name>
<sequence>MKKETIEELFDRLQGDFDTEVPAGGHKQRFIEKLNASKGIMTPEKTKSSWSWWKPLAVAASIALLCTLGVGLFKSQRTIDQQVAQISPEVGRASYYFAGLIEAQIETLESESSPQTRQIIDDTMGQLDKLETDYARLEQDLVNGGNSKLILSAMITNFRTRIDLLQEVLDTIENIKNLNAYDDTEIVI</sequence>
<protein>
    <recommendedName>
        <fullName evidence="3">DUF4179 domain-containing protein</fullName>
    </recommendedName>
</protein>
<evidence type="ECO:0008006" key="3">
    <source>
        <dbReference type="Google" id="ProtNLM"/>
    </source>
</evidence>
<dbReference type="Proteomes" id="UP001250656">
    <property type="component" value="Unassembled WGS sequence"/>
</dbReference>
<comment type="caution">
    <text evidence="1">The sequence shown here is derived from an EMBL/GenBank/DDBJ whole genome shotgun (WGS) entry which is preliminary data.</text>
</comment>